<comment type="similarity">
    <text evidence="1">Belongs to the LysR transcriptional regulatory family.</text>
</comment>
<keyword evidence="2" id="KW-0805">Transcription regulation</keyword>
<reference evidence="6 7" key="1">
    <citation type="journal article" date="2016" name="Arch. Microbiol.">
        <title>Streptomyces zhihengii sp. nov., isolated from rhizospheric soil of Psammosilene tunicoides.</title>
        <authorList>
            <person name="Huang M.J."/>
            <person name="Fei J.J."/>
            <person name="Salam N."/>
            <person name="Kim C.J."/>
            <person name="Hozzein W.N."/>
            <person name="Xiao M."/>
            <person name="Huang H.Q."/>
            <person name="Li W.J."/>
        </authorList>
    </citation>
    <scope>NUCLEOTIDE SEQUENCE [LARGE SCALE GENOMIC DNA]</scope>
    <source>
        <strain evidence="6 7">YIM T102</strain>
    </source>
</reference>
<dbReference type="SUPFAM" id="SSF53850">
    <property type="entry name" value="Periplasmic binding protein-like II"/>
    <property type="match status" value="1"/>
</dbReference>
<keyword evidence="7" id="KW-1185">Reference proteome</keyword>
<protein>
    <recommendedName>
        <fullName evidence="5">LysR substrate-binding domain-containing protein</fullName>
    </recommendedName>
</protein>
<dbReference type="InterPro" id="IPR005119">
    <property type="entry name" value="LysR_subst-bd"/>
</dbReference>
<dbReference type="Gene3D" id="3.40.190.290">
    <property type="match status" value="1"/>
</dbReference>
<evidence type="ECO:0000313" key="7">
    <source>
        <dbReference type="Proteomes" id="UP000664109"/>
    </source>
</evidence>
<sequence>MLVTRVDVPAVLARFHRRHPKAHVSLHIGAGGELVDHVRAGDLGIAFLGIPETASPKGANSRELTRERLVAVAVAPDRPPAGEESVTLGRLAGETFIDLPARTAGRARSGLAFAAAGLTRRVAFEVAGADYLARLVGTGLGVALLPPSCTARLGSLAAVAGTDAPTRAEHLVRAPHPGPAAAAFLDLIDGGGEG</sequence>
<keyword evidence="3" id="KW-0238">DNA-binding</keyword>
<dbReference type="EMBL" id="JAFEJA010000001">
    <property type="protein sequence ID" value="MBM9618759.1"/>
    <property type="molecule type" value="Genomic_DNA"/>
</dbReference>
<comment type="caution">
    <text evidence="6">The sequence shown here is derived from an EMBL/GenBank/DDBJ whole genome shotgun (WGS) entry which is preliminary data.</text>
</comment>
<evidence type="ECO:0000259" key="5">
    <source>
        <dbReference type="Pfam" id="PF03466"/>
    </source>
</evidence>
<dbReference type="PANTHER" id="PTHR30346">
    <property type="entry name" value="TRANSCRIPTIONAL DUAL REGULATOR HCAR-RELATED"/>
    <property type="match status" value="1"/>
</dbReference>
<evidence type="ECO:0000256" key="3">
    <source>
        <dbReference type="ARBA" id="ARBA00023125"/>
    </source>
</evidence>
<keyword evidence="4" id="KW-0804">Transcription</keyword>
<feature type="domain" description="LysR substrate-binding" evidence="5">
    <location>
        <begin position="8"/>
        <end position="188"/>
    </location>
</feature>
<proteinExistence type="inferred from homology"/>
<evidence type="ECO:0000313" key="6">
    <source>
        <dbReference type="EMBL" id="MBM9618759.1"/>
    </source>
</evidence>
<evidence type="ECO:0000256" key="4">
    <source>
        <dbReference type="ARBA" id="ARBA00023163"/>
    </source>
</evidence>
<dbReference type="RefSeq" id="WP_205372991.1">
    <property type="nucleotide sequence ID" value="NZ_JAFEJA010000001.1"/>
</dbReference>
<dbReference type="Pfam" id="PF03466">
    <property type="entry name" value="LysR_substrate"/>
    <property type="match status" value="1"/>
</dbReference>
<gene>
    <name evidence="6" type="ORF">JE024_08330</name>
</gene>
<dbReference type="Proteomes" id="UP000664109">
    <property type="component" value="Unassembled WGS sequence"/>
</dbReference>
<evidence type="ECO:0000256" key="2">
    <source>
        <dbReference type="ARBA" id="ARBA00023015"/>
    </source>
</evidence>
<accession>A0ABS2UML4</accession>
<organism evidence="6 7">
    <name type="scientific">Streptomyces zhihengii</name>
    <dbReference type="NCBI Taxonomy" id="1818004"/>
    <lineage>
        <taxon>Bacteria</taxon>
        <taxon>Bacillati</taxon>
        <taxon>Actinomycetota</taxon>
        <taxon>Actinomycetes</taxon>
        <taxon>Kitasatosporales</taxon>
        <taxon>Streptomycetaceae</taxon>
        <taxon>Streptomyces</taxon>
    </lineage>
</organism>
<name>A0ABS2UML4_9ACTN</name>
<dbReference type="PANTHER" id="PTHR30346:SF28">
    <property type="entry name" value="HTH-TYPE TRANSCRIPTIONAL REGULATOR CYNR"/>
    <property type="match status" value="1"/>
</dbReference>
<evidence type="ECO:0000256" key="1">
    <source>
        <dbReference type="ARBA" id="ARBA00009437"/>
    </source>
</evidence>